<dbReference type="Gene3D" id="2.130.10.10">
    <property type="entry name" value="YVTN repeat-like/Quinoprotein amine dehydrogenase"/>
    <property type="match status" value="1"/>
</dbReference>
<sequence length="347" mass="35809">MKLAQFAASITVLVAPAFLACDDGTGPNLPTGTETAVVVNSIDLSITVFPTDTPTKTLAIGLAPTGSPVSVAARNNLVVVPMGFLAAAAIIDLRTGMVTTVPLPENSGATGAAFLNDSIVYVGNPNLNTVSRINVQSGTHEAEIDVGIYPQAIAVTVERILVMNAELDENFQPAREGVVSVIDPSSNSVVGSFSLGGFNPSAAEFRDGLLYIVNSGRFGMGDGSLSVVNPSTPDEIEHHVGFGEFPGDIAFDDAGDAYVSSFFYGIAVWDAAAESFVHPPDDPLVIGGHTTASGLGFDADGRLYSLAPGDCVSPGVVVRAEADLSFDREIEVGVCPIAIAFTHVQGP</sequence>
<protein>
    <submittedName>
        <fullName evidence="2">YncE family protein</fullName>
    </submittedName>
</protein>
<feature type="chain" id="PRO_5041994227" evidence="1">
    <location>
        <begin position="21"/>
        <end position="347"/>
    </location>
</feature>
<dbReference type="PROSITE" id="PS51257">
    <property type="entry name" value="PROKAR_LIPOPROTEIN"/>
    <property type="match status" value="1"/>
</dbReference>
<name>A0AAE4Z9K0_9BACT</name>
<dbReference type="AlphaFoldDB" id="A0AAE4Z9K0"/>
<evidence type="ECO:0000313" key="2">
    <source>
        <dbReference type="EMBL" id="NIR74006.1"/>
    </source>
</evidence>
<dbReference type="Proteomes" id="UP000702544">
    <property type="component" value="Unassembled WGS sequence"/>
</dbReference>
<proteinExistence type="predicted"/>
<reference evidence="2 3" key="1">
    <citation type="submission" date="2020-01" db="EMBL/GenBank/DDBJ databases">
        <title>Genomes assembled from Gulf of Kutch pelagic sediment metagenomes.</title>
        <authorList>
            <person name="Chandrashekar M."/>
            <person name="Mahajan M.S."/>
            <person name="Dave K.J."/>
            <person name="Vatsa P."/>
            <person name="Nathani N.M."/>
        </authorList>
    </citation>
    <scope>NUCLEOTIDE SEQUENCE [LARGE SCALE GENOMIC DNA]</scope>
    <source>
        <strain evidence="2">KS3-K002</strain>
    </source>
</reference>
<dbReference type="InterPro" id="IPR015943">
    <property type="entry name" value="WD40/YVTN_repeat-like_dom_sf"/>
</dbReference>
<comment type="caution">
    <text evidence="2">The sequence shown here is derived from an EMBL/GenBank/DDBJ whole genome shotgun (WGS) entry which is preliminary data.</text>
</comment>
<evidence type="ECO:0000256" key="1">
    <source>
        <dbReference type="SAM" id="SignalP"/>
    </source>
</evidence>
<dbReference type="PANTHER" id="PTHR47197:SF3">
    <property type="entry name" value="DIHYDRO-HEME D1 DEHYDROGENASE"/>
    <property type="match status" value="1"/>
</dbReference>
<feature type="signal peptide" evidence="1">
    <location>
        <begin position="1"/>
        <end position="20"/>
    </location>
</feature>
<dbReference type="InterPro" id="IPR011048">
    <property type="entry name" value="Haem_d1_sf"/>
</dbReference>
<gene>
    <name evidence="2" type="ORF">GWO12_02645</name>
</gene>
<evidence type="ECO:0000313" key="3">
    <source>
        <dbReference type="Proteomes" id="UP000702544"/>
    </source>
</evidence>
<dbReference type="SUPFAM" id="SSF51004">
    <property type="entry name" value="C-terminal (heme d1) domain of cytochrome cd1-nitrite reductase"/>
    <property type="match status" value="1"/>
</dbReference>
<dbReference type="InterPro" id="IPR051200">
    <property type="entry name" value="Host-pathogen_enzymatic-act"/>
</dbReference>
<organism evidence="2 3">
    <name type="scientific">Candidatus Kutchimonas denitrificans</name>
    <dbReference type="NCBI Taxonomy" id="3056748"/>
    <lineage>
        <taxon>Bacteria</taxon>
        <taxon>Pseudomonadati</taxon>
        <taxon>Gemmatimonadota</taxon>
        <taxon>Gemmatimonadia</taxon>
        <taxon>Candidatus Palauibacterales</taxon>
        <taxon>Candidatus Palauibacteraceae</taxon>
        <taxon>Candidatus Kutchimonas</taxon>
    </lineage>
</organism>
<dbReference type="EMBL" id="JAACAK010000018">
    <property type="protein sequence ID" value="NIR74006.1"/>
    <property type="molecule type" value="Genomic_DNA"/>
</dbReference>
<accession>A0AAE4Z9K0</accession>
<keyword evidence="1" id="KW-0732">Signal</keyword>
<dbReference type="PANTHER" id="PTHR47197">
    <property type="entry name" value="PROTEIN NIRF"/>
    <property type="match status" value="1"/>
</dbReference>